<comment type="similarity">
    <text evidence="1 2">Belongs to the anti-sigma-factor antagonist family.</text>
</comment>
<dbReference type="GO" id="GO:0043856">
    <property type="term" value="F:anti-sigma factor antagonist activity"/>
    <property type="evidence" value="ECO:0007669"/>
    <property type="project" value="InterPro"/>
</dbReference>
<dbReference type="PANTHER" id="PTHR33495">
    <property type="entry name" value="ANTI-SIGMA FACTOR ANTAGONIST TM_1081-RELATED-RELATED"/>
    <property type="match status" value="1"/>
</dbReference>
<protein>
    <recommendedName>
        <fullName evidence="2">Anti-sigma factor antagonist</fullName>
    </recommendedName>
</protein>
<evidence type="ECO:0000313" key="5">
    <source>
        <dbReference type="Proteomes" id="UP000239203"/>
    </source>
</evidence>
<name>A0A2S6GIC8_9PSEU</name>
<proteinExistence type="inferred from homology"/>
<evidence type="ECO:0000313" key="4">
    <source>
        <dbReference type="EMBL" id="PPK64984.1"/>
    </source>
</evidence>
<dbReference type="EMBL" id="PTIX01000016">
    <property type="protein sequence ID" value="PPK64984.1"/>
    <property type="molecule type" value="Genomic_DNA"/>
</dbReference>
<dbReference type="InterPro" id="IPR036513">
    <property type="entry name" value="STAS_dom_sf"/>
</dbReference>
<reference evidence="4 5" key="1">
    <citation type="submission" date="2018-02" db="EMBL/GenBank/DDBJ databases">
        <title>Genomic Encyclopedia of Archaeal and Bacterial Type Strains, Phase II (KMG-II): from individual species to whole genera.</title>
        <authorList>
            <person name="Goeker M."/>
        </authorList>
    </citation>
    <scope>NUCLEOTIDE SEQUENCE [LARGE SCALE GENOMIC DNA]</scope>
    <source>
        <strain evidence="4 5">YU 961-1</strain>
    </source>
</reference>
<evidence type="ECO:0000256" key="1">
    <source>
        <dbReference type="ARBA" id="ARBA00009013"/>
    </source>
</evidence>
<dbReference type="RefSeq" id="WP_104481427.1">
    <property type="nucleotide sequence ID" value="NZ_CP154825.1"/>
</dbReference>
<comment type="caution">
    <text evidence="4">The sequence shown here is derived from an EMBL/GenBank/DDBJ whole genome shotgun (WGS) entry which is preliminary data.</text>
</comment>
<dbReference type="SUPFAM" id="SSF52091">
    <property type="entry name" value="SpoIIaa-like"/>
    <property type="match status" value="1"/>
</dbReference>
<dbReference type="PROSITE" id="PS50801">
    <property type="entry name" value="STAS"/>
    <property type="match status" value="1"/>
</dbReference>
<gene>
    <name evidence="4" type="ORF">CLV40_11626</name>
</gene>
<accession>A0A2S6GIC8</accession>
<organism evidence="4 5">
    <name type="scientific">Actinokineospora auranticolor</name>
    <dbReference type="NCBI Taxonomy" id="155976"/>
    <lineage>
        <taxon>Bacteria</taxon>
        <taxon>Bacillati</taxon>
        <taxon>Actinomycetota</taxon>
        <taxon>Actinomycetes</taxon>
        <taxon>Pseudonocardiales</taxon>
        <taxon>Pseudonocardiaceae</taxon>
        <taxon>Actinokineospora</taxon>
    </lineage>
</organism>
<keyword evidence="5" id="KW-1185">Reference proteome</keyword>
<dbReference type="Gene3D" id="3.30.750.24">
    <property type="entry name" value="STAS domain"/>
    <property type="match status" value="1"/>
</dbReference>
<evidence type="ECO:0000256" key="2">
    <source>
        <dbReference type="RuleBase" id="RU003749"/>
    </source>
</evidence>
<dbReference type="NCBIfam" id="TIGR00377">
    <property type="entry name" value="ant_ant_sig"/>
    <property type="match status" value="1"/>
</dbReference>
<dbReference type="Pfam" id="PF13466">
    <property type="entry name" value="STAS_2"/>
    <property type="match status" value="1"/>
</dbReference>
<dbReference type="OrthoDB" id="9793697at2"/>
<dbReference type="PANTHER" id="PTHR33495:SF2">
    <property type="entry name" value="ANTI-SIGMA FACTOR ANTAGONIST TM_1081-RELATED"/>
    <property type="match status" value="1"/>
</dbReference>
<sequence>MTNPLTITTGFGVHGDLIQAEGEIDLATAGELRDALDAVFATDHSSATVVVDLTGVTFMDSAGLSVLLRAAKRAKATGRQLTVAAIPAGPVRRVLDLSGLGTIFPVVDEPGTAPL</sequence>
<dbReference type="AlphaFoldDB" id="A0A2S6GIC8"/>
<dbReference type="InterPro" id="IPR002645">
    <property type="entry name" value="STAS_dom"/>
</dbReference>
<dbReference type="InterPro" id="IPR003658">
    <property type="entry name" value="Anti-sigma_ant"/>
</dbReference>
<dbReference type="CDD" id="cd07043">
    <property type="entry name" value="STAS_anti-anti-sigma_factors"/>
    <property type="match status" value="1"/>
</dbReference>
<feature type="domain" description="STAS" evidence="3">
    <location>
        <begin position="17"/>
        <end position="115"/>
    </location>
</feature>
<dbReference type="Proteomes" id="UP000239203">
    <property type="component" value="Unassembled WGS sequence"/>
</dbReference>
<evidence type="ECO:0000259" key="3">
    <source>
        <dbReference type="PROSITE" id="PS50801"/>
    </source>
</evidence>
<dbReference type="InterPro" id="IPR058548">
    <property type="entry name" value="MlaB-like_STAS"/>
</dbReference>